<accession>A0A833ZAV0</accession>
<organism evidence="1 2">
    <name type="scientific">Phyllostomus discolor</name>
    <name type="common">pale spear-nosed bat</name>
    <dbReference type="NCBI Taxonomy" id="89673"/>
    <lineage>
        <taxon>Eukaryota</taxon>
        <taxon>Metazoa</taxon>
        <taxon>Chordata</taxon>
        <taxon>Craniata</taxon>
        <taxon>Vertebrata</taxon>
        <taxon>Euteleostomi</taxon>
        <taxon>Mammalia</taxon>
        <taxon>Eutheria</taxon>
        <taxon>Laurasiatheria</taxon>
        <taxon>Chiroptera</taxon>
        <taxon>Yangochiroptera</taxon>
        <taxon>Phyllostomidae</taxon>
        <taxon>Phyllostominae</taxon>
        <taxon>Phyllostomus</taxon>
    </lineage>
</organism>
<comment type="caution">
    <text evidence="1">The sequence shown here is derived from an EMBL/GenBank/DDBJ whole genome shotgun (WGS) entry which is preliminary data.</text>
</comment>
<protein>
    <submittedName>
        <fullName evidence="1">Uncharacterized protein</fullName>
    </submittedName>
</protein>
<dbReference type="Proteomes" id="UP000664940">
    <property type="component" value="Unassembled WGS sequence"/>
</dbReference>
<evidence type="ECO:0000313" key="1">
    <source>
        <dbReference type="EMBL" id="KAF6088295.1"/>
    </source>
</evidence>
<proteinExistence type="predicted"/>
<name>A0A833ZAV0_9CHIR</name>
<dbReference type="AlphaFoldDB" id="A0A833ZAV0"/>
<reference evidence="1 2" key="1">
    <citation type="journal article" date="2020" name="Nature">
        <title>Six reference-quality genomes reveal evolution of bat adaptations.</title>
        <authorList>
            <person name="Jebb D."/>
            <person name="Huang Z."/>
            <person name="Pippel M."/>
            <person name="Hughes G.M."/>
            <person name="Lavrichenko K."/>
            <person name="Devanna P."/>
            <person name="Winkler S."/>
            <person name="Jermiin L.S."/>
            <person name="Skirmuntt E.C."/>
            <person name="Katzourakis A."/>
            <person name="Burkitt-Gray L."/>
            <person name="Ray D.A."/>
            <person name="Sullivan K.A.M."/>
            <person name="Roscito J.G."/>
            <person name="Kirilenko B.M."/>
            <person name="Davalos L.M."/>
            <person name="Corthals A.P."/>
            <person name="Power M.L."/>
            <person name="Jones G."/>
            <person name="Ransome R.D."/>
            <person name="Dechmann D.K.N."/>
            <person name="Locatelli A.G."/>
            <person name="Puechmaille S.J."/>
            <person name="Fedrigo O."/>
            <person name="Jarvis E.D."/>
            <person name="Hiller M."/>
            <person name="Vernes S.C."/>
            <person name="Myers E.W."/>
            <person name="Teeling E.C."/>
        </authorList>
    </citation>
    <scope>NUCLEOTIDE SEQUENCE [LARGE SCALE GENOMIC DNA]</scope>
    <source>
        <strain evidence="1">Bat1K_MPI-CBG_1</strain>
    </source>
</reference>
<gene>
    <name evidence="1" type="ORF">HJG60_008151</name>
</gene>
<evidence type="ECO:0000313" key="2">
    <source>
        <dbReference type="Proteomes" id="UP000664940"/>
    </source>
</evidence>
<dbReference type="EMBL" id="JABVXQ010000010">
    <property type="protein sequence ID" value="KAF6088295.1"/>
    <property type="molecule type" value="Genomic_DNA"/>
</dbReference>
<sequence>MFLIFVRVYLSQTDCVPGNATSDAPLSFLEGMFVEGFCLGKTSPWLYLYSSLLRTLGFPGQASCHMFSFTAMFSCSALSSVLSSSWMTGTGPVAGRIWSPGLGTDHLLSHFTSLSLSFLVSVMDKMVPVSPGKSNEKVCIS</sequence>